<protein>
    <submittedName>
        <fullName evidence="1">Uncharacterized protein</fullName>
    </submittedName>
</protein>
<sequence length="141" mass="15715">ASDRNDLVEVERQVEALRKRIRKAKNKLAVPTKSTTTPAVEEEGVEGDTARALEWMIANAAKMVDEKANVPIVDKIPVDRVDAAAGTEPSHLSSGVEVISEQDQFVLKEDLSNDPVVKVDRRIVDVIERTDGKKRRHSTYR</sequence>
<evidence type="ECO:0000313" key="2">
    <source>
        <dbReference type="Proteomes" id="UP000270094"/>
    </source>
</evidence>
<feature type="non-terminal residue" evidence="1">
    <location>
        <position position="1"/>
    </location>
</feature>
<reference evidence="1 2" key="1">
    <citation type="submission" date="2018-11" db="EMBL/GenBank/DDBJ databases">
        <authorList>
            <consortium name="Pathogen Informatics"/>
        </authorList>
    </citation>
    <scope>NUCLEOTIDE SEQUENCE [LARGE SCALE GENOMIC DNA]</scope>
</reference>
<dbReference type="EMBL" id="UYYB01011916">
    <property type="protein sequence ID" value="VDM69351.1"/>
    <property type="molecule type" value="Genomic_DNA"/>
</dbReference>
<organism evidence="1 2">
    <name type="scientific">Strongylus vulgaris</name>
    <name type="common">Blood worm</name>
    <dbReference type="NCBI Taxonomy" id="40348"/>
    <lineage>
        <taxon>Eukaryota</taxon>
        <taxon>Metazoa</taxon>
        <taxon>Ecdysozoa</taxon>
        <taxon>Nematoda</taxon>
        <taxon>Chromadorea</taxon>
        <taxon>Rhabditida</taxon>
        <taxon>Rhabditina</taxon>
        <taxon>Rhabditomorpha</taxon>
        <taxon>Strongyloidea</taxon>
        <taxon>Strongylidae</taxon>
        <taxon>Strongylus</taxon>
    </lineage>
</organism>
<gene>
    <name evidence="1" type="ORF">SVUK_LOCUS4349</name>
</gene>
<dbReference type="AlphaFoldDB" id="A0A3P7I7H9"/>
<proteinExistence type="predicted"/>
<name>A0A3P7I7H9_STRVU</name>
<evidence type="ECO:0000313" key="1">
    <source>
        <dbReference type="EMBL" id="VDM69351.1"/>
    </source>
</evidence>
<dbReference type="OrthoDB" id="5876770at2759"/>
<keyword evidence="2" id="KW-1185">Reference proteome</keyword>
<dbReference type="Proteomes" id="UP000270094">
    <property type="component" value="Unassembled WGS sequence"/>
</dbReference>
<accession>A0A3P7I7H9</accession>